<sequence>MHAIQSAPPDGNRFGMDRALEQSAAPGRQTLQDLFEMLPLLEAMLSRVFASMIPGAKRTDGISAHAGPAQTGQPGGSPSQPLAAGGRAQAGPAEPDPHGAAQAAQPLIRTRNAPASPNATTAAKNVHAPVVINVDKPIVVGAGQTFDGHGAVYRATSGLDGGGTPETQLPVIIAGPGATIKNCSYAGGDGIHLLGDAHLDNVHAIHSGKDDLLTIDGSVNKAADSRFAGIDPSTIPTRASHVVISNSSFCNSEDKAIQINGDTNLILNRIRANNIGQLAVTCGGKPIEAHLTLENSTFCNVKYDLVRLDSCRSTLDINNVDAGGQVPEVVLGDVRNVRGWSNVRGSPQTAS</sequence>
<dbReference type="InterPro" id="IPR004898">
    <property type="entry name" value="Pectate_lyase_PlyH/PlyE-like"/>
</dbReference>
<dbReference type="Pfam" id="PF03211">
    <property type="entry name" value="Pectate_lyase"/>
    <property type="match status" value="1"/>
</dbReference>
<organism evidence="12 13">
    <name type="scientific">Xanthomonas hyacinthi</name>
    <dbReference type="NCBI Taxonomy" id="56455"/>
    <lineage>
        <taxon>Bacteria</taxon>
        <taxon>Pseudomonadati</taxon>
        <taxon>Pseudomonadota</taxon>
        <taxon>Gammaproteobacteria</taxon>
        <taxon>Lysobacterales</taxon>
        <taxon>Lysobacteraceae</taxon>
        <taxon>Xanthomonas</taxon>
    </lineage>
</organism>
<comment type="cofactor">
    <cofactor evidence="2 10">
        <name>Ca(2+)</name>
        <dbReference type="ChEBI" id="CHEBI:29108"/>
    </cofactor>
</comment>
<dbReference type="EC" id="4.2.2.2" evidence="5 10"/>
<feature type="region of interest" description="Disordered" evidence="11">
    <location>
        <begin position="60"/>
        <end position="104"/>
    </location>
</feature>
<reference evidence="13" key="1">
    <citation type="submission" date="2016-08" db="EMBL/GenBank/DDBJ databases">
        <authorList>
            <person name="Merda D."/>
            <person name="Briand M."/>
            <person name="Taghouti G."/>
            <person name="Carrere S."/>
            <person name="Gouzy J."/>
            <person name="Portier P."/>
            <person name="Jacques M.-A."/>
            <person name="Fischer-Le Saux M."/>
        </authorList>
    </citation>
    <scope>NUCLEOTIDE SEQUENCE [LARGE SCALE GENOMIC DNA]</scope>
    <source>
        <strain evidence="13">CFBP1156</strain>
    </source>
</reference>
<keyword evidence="6 10" id="KW-0964">Secreted</keyword>
<evidence type="ECO:0000256" key="6">
    <source>
        <dbReference type="ARBA" id="ARBA00022525"/>
    </source>
</evidence>
<comment type="caution">
    <text evidence="12">The sequence shown here is derived from an EMBL/GenBank/DDBJ whole genome shotgun (WGS) entry which is preliminary data.</text>
</comment>
<keyword evidence="8 10" id="KW-0106">Calcium</keyword>
<keyword evidence="9 10" id="KW-0456">Lyase</keyword>
<comment type="function">
    <text evidence="10">Catalyzes the depolymerization of both polygalacturonate and pectins of methyl esterification degree from 22 to 89%, with an endo mode of action. In contrast to the majority of pectate lyases, displays high activity on highly methylated pectins.</text>
</comment>
<keyword evidence="7" id="KW-0732">Signal</keyword>
<keyword evidence="13" id="KW-1185">Reference proteome</keyword>
<dbReference type="GO" id="GO:0005576">
    <property type="term" value="C:extracellular region"/>
    <property type="evidence" value="ECO:0007669"/>
    <property type="project" value="UniProtKB-SubCell"/>
</dbReference>
<evidence type="ECO:0000256" key="2">
    <source>
        <dbReference type="ARBA" id="ARBA00001913"/>
    </source>
</evidence>
<evidence type="ECO:0000256" key="5">
    <source>
        <dbReference type="ARBA" id="ARBA00012272"/>
    </source>
</evidence>
<dbReference type="OrthoDB" id="4298856at2"/>
<evidence type="ECO:0000256" key="4">
    <source>
        <dbReference type="ARBA" id="ARBA00006463"/>
    </source>
</evidence>
<proteinExistence type="inferred from homology"/>
<accession>A0A2S7EWF0</accession>
<dbReference type="PANTHER" id="PTHR33407:SF9">
    <property type="entry name" value="PECTATE LYASE F-RELATED"/>
    <property type="match status" value="1"/>
</dbReference>
<dbReference type="GO" id="GO:0030570">
    <property type="term" value="F:pectate lyase activity"/>
    <property type="evidence" value="ECO:0007669"/>
    <property type="project" value="UniProtKB-UniRule"/>
</dbReference>
<comment type="catalytic activity">
    <reaction evidence="1 10">
        <text>Eliminative cleavage of (1-&gt;4)-alpha-D-galacturonan to give oligosaccharides with 4-deoxy-alpha-D-galact-4-enuronosyl groups at their non-reducing ends.</text>
        <dbReference type="EC" id="4.2.2.2"/>
    </reaction>
</comment>
<dbReference type="RefSeq" id="WP_053057263.1">
    <property type="nucleotide sequence ID" value="NZ_CP043476.1"/>
</dbReference>
<evidence type="ECO:0000256" key="3">
    <source>
        <dbReference type="ARBA" id="ARBA00004613"/>
    </source>
</evidence>
<evidence type="ECO:0000313" key="13">
    <source>
        <dbReference type="Proteomes" id="UP000238261"/>
    </source>
</evidence>
<evidence type="ECO:0000256" key="7">
    <source>
        <dbReference type="ARBA" id="ARBA00022729"/>
    </source>
</evidence>
<dbReference type="InterPro" id="IPR012334">
    <property type="entry name" value="Pectin_lyas_fold"/>
</dbReference>
<feature type="compositionally biased region" description="Polar residues" evidence="11">
    <location>
        <begin position="70"/>
        <end position="80"/>
    </location>
</feature>
<evidence type="ECO:0000256" key="10">
    <source>
        <dbReference type="RuleBase" id="RU367009"/>
    </source>
</evidence>
<dbReference type="EMBL" id="MDEG01000008">
    <property type="protein sequence ID" value="PPU97483.1"/>
    <property type="molecule type" value="Genomic_DNA"/>
</dbReference>
<gene>
    <name evidence="12" type="ORF">XhyaCFBP1156_10850</name>
</gene>
<dbReference type="InterPro" id="IPR011050">
    <property type="entry name" value="Pectin_lyase_fold/virulence"/>
</dbReference>
<protein>
    <recommendedName>
        <fullName evidence="5 10">Pectate lyase</fullName>
        <ecNumber evidence="5 10">4.2.2.2</ecNumber>
    </recommendedName>
</protein>
<evidence type="ECO:0000256" key="9">
    <source>
        <dbReference type="ARBA" id="ARBA00023239"/>
    </source>
</evidence>
<evidence type="ECO:0000256" key="8">
    <source>
        <dbReference type="ARBA" id="ARBA00022837"/>
    </source>
</evidence>
<dbReference type="SUPFAM" id="SSF51126">
    <property type="entry name" value="Pectin lyase-like"/>
    <property type="match status" value="1"/>
</dbReference>
<evidence type="ECO:0000313" key="12">
    <source>
        <dbReference type="EMBL" id="PPU97483.1"/>
    </source>
</evidence>
<comment type="similarity">
    <text evidence="4 10">Belongs to the polysaccharide lyase 3 family.</text>
</comment>
<evidence type="ECO:0000256" key="11">
    <source>
        <dbReference type="SAM" id="MobiDB-lite"/>
    </source>
</evidence>
<dbReference type="Gene3D" id="2.160.20.10">
    <property type="entry name" value="Single-stranded right-handed beta-helix, Pectin lyase-like"/>
    <property type="match status" value="1"/>
</dbReference>
<name>A0A2S7EWF0_9XANT</name>
<dbReference type="Proteomes" id="UP000238261">
    <property type="component" value="Unassembled WGS sequence"/>
</dbReference>
<comment type="subcellular location">
    <subcellularLocation>
        <location evidence="3 10">Secreted</location>
    </subcellularLocation>
</comment>
<dbReference type="AlphaFoldDB" id="A0A2S7EWF0"/>
<evidence type="ECO:0000256" key="1">
    <source>
        <dbReference type="ARBA" id="ARBA00000695"/>
    </source>
</evidence>
<dbReference type="PANTHER" id="PTHR33407">
    <property type="entry name" value="PECTATE LYASE F-RELATED"/>
    <property type="match status" value="1"/>
</dbReference>